<accession>A0A927BXB7</accession>
<dbReference type="Proteomes" id="UP000621560">
    <property type="component" value="Unassembled WGS sequence"/>
</dbReference>
<evidence type="ECO:0000313" key="1">
    <source>
        <dbReference type="EMBL" id="MBD2848606.1"/>
    </source>
</evidence>
<dbReference type="EMBL" id="JACXIZ010000079">
    <property type="protein sequence ID" value="MBD2848606.1"/>
    <property type="molecule type" value="Genomic_DNA"/>
</dbReference>
<dbReference type="InterPro" id="IPR036291">
    <property type="entry name" value="NAD(P)-bd_dom_sf"/>
</dbReference>
<comment type="caution">
    <text evidence="1">The sequence shown here is derived from an EMBL/GenBank/DDBJ whole genome shotgun (WGS) entry which is preliminary data.</text>
</comment>
<dbReference type="PANTHER" id="PTHR14097">
    <property type="entry name" value="OXIDOREDUCTASE HTATIP2"/>
    <property type="match status" value="1"/>
</dbReference>
<dbReference type="PANTHER" id="PTHR14097:SF7">
    <property type="entry name" value="OXIDOREDUCTASE HTATIP2"/>
    <property type="match status" value="1"/>
</dbReference>
<keyword evidence="2" id="KW-1185">Reference proteome</keyword>
<organism evidence="1 2">
    <name type="scientific">Paenibacillus sabuli</name>
    <dbReference type="NCBI Taxonomy" id="2772509"/>
    <lineage>
        <taxon>Bacteria</taxon>
        <taxon>Bacillati</taxon>
        <taxon>Bacillota</taxon>
        <taxon>Bacilli</taxon>
        <taxon>Bacillales</taxon>
        <taxon>Paenibacillaceae</taxon>
        <taxon>Paenibacillus</taxon>
    </lineage>
</organism>
<sequence>MVHAIIAGATGLVGRELVHTLCRDERFGPVTALVRRPVLPRHAQLEQRVVDFDRLDALPAEWFRNAAIFCALGTTIKKAGSKENFRRVDFEYPLALGRLAQRGGAAGFFVVSAMGADPRSKFFYSRVKGELEEALAKLDLLRLEVFRPSLLLGQREERRFGEHMATVAARWIPDALMGKAKPIAGSAVAQAMAHAALGTGNGLSLIPSPQIAMLAGQYDKS</sequence>
<dbReference type="Gene3D" id="3.40.50.720">
    <property type="entry name" value="NAD(P)-binding Rossmann-like Domain"/>
    <property type="match status" value="1"/>
</dbReference>
<proteinExistence type="predicted"/>
<dbReference type="AlphaFoldDB" id="A0A927BXB7"/>
<protein>
    <submittedName>
        <fullName evidence="1">NAD(P)H-binding protein</fullName>
    </submittedName>
</protein>
<name>A0A927BXB7_9BACL</name>
<gene>
    <name evidence="1" type="ORF">IDH44_25790</name>
</gene>
<dbReference type="SUPFAM" id="SSF51735">
    <property type="entry name" value="NAD(P)-binding Rossmann-fold domains"/>
    <property type="match status" value="1"/>
</dbReference>
<evidence type="ECO:0000313" key="2">
    <source>
        <dbReference type="Proteomes" id="UP000621560"/>
    </source>
</evidence>
<reference evidence="1" key="1">
    <citation type="submission" date="2020-09" db="EMBL/GenBank/DDBJ databases">
        <title>A novel bacterium of genus Paenibacillus, isolated from South China Sea.</title>
        <authorList>
            <person name="Huang H."/>
            <person name="Mo K."/>
            <person name="Hu Y."/>
        </authorList>
    </citation>
    <scope>NUCLEOTIDE SEQUENCE</scope>
    <source>
        <strain evidence="1">IB182496</strain>
    </source>
</reference>
<dbReference type="RefSeq" id="WP_190921701.1">
    <property type="nucleotide sequence ID" value="NZ_JACXIZ010000079.1"/>
</dbReference>